<sequence length="485" mass="54919">MFSRSIVYSVAKEFAYHRSRTLNTLLITKCTISARNLVYSAALFRPTTSDSENKSVKIKTKKVQTRIRMITYNLDLFSNFATNADSQSKQVNFGILFDVDGVLARGSTPLDPAKKAMAKLKDANGNLKVPVAFVTNACNRSADKARQIQNWFDINITPEQVIHAPTPAKLLKEFHSKHTLVIGQEHRKEIAADLGFTNTCIIEDIKEAYPLLDMVDHANRAKIAEGNYTENPNFPRVDVVLLIGEPCRWETDLQLIIDLLLTEGKPNITPEDLFSVPQIPVIACNMDLVFMAEACMPRFGHGAFLLCLESLYKKITGRELHYKNLVGKPCEITYRFAEHTVSKIAKQMGISKPIKRLYFFGLYTPFFYISDNPNVDIVGANLYDRFIKRKDSNANSIDLPVSRLIPESDILNEQTVESCHSMLVGTGVYKFKPEDEMKSTSDTIEVYHGHRDIAHEPELSKPHKYVHDVYEGIDYIFRKEGIEGN</sequence>
<gene>
    <name evidence="2" type="primary">LOC106059861</name>
</gene>
<organism evidence="1 2">
    <name type="scientific">Biomphalaria glabrata</name>
    <name type="common">Bloodfluke planorb</name>
    <name type="synonym">Freshwater snail</name>
    <dbReference type="NCBI Taxonomy" id="6526"/>
    <lineage>
        <taxon>Eukaryota</taxon>
        <taxon>Metazoa</taxon>
        <taxon>Spiralia</taxon>
        <taxon>Lophotrochozoa</taxon>
        <taxon>Mollusca</taxon>
        <taxon>Gastropoda</taxon>
        <taxon>Heterobranchia</taxon>
        <taxon>Euthyneura</taxon>
        <taxon>Panpulmonata</taxon>
        <taxon>Hygrophila</taxon>
        <taxon>Lymnaeoidea</taxon>
        <taxon>Planorbidae</taxon>
        <taxon>Biomphalaria</taxon>
    </lineage>
</organism>
<evidence type="ECO:0000313" key="1">
    <source>
        <dbReference type="Proteomes" id="UP001165740"/>
    </source>
</evidence>
<dbReference type="AlphaFoldDB" id="A0A9U8E4K2"/>
<dbReference type="RefSeq" id="XP_013073009.2">
    <property type="nucleotide sequence ID" value="XM_013217555.2"/>
</dbReference>
<reference evidence="2" key="1">
    <citation type="submission" date="2025-08" db="UniProtKB">
        <authorList>
            <consortium name="RefSeq"/>
        </authorList>
    </citation>
    <scope>IDENTIFICATION</scope>
</reference>
<dbReference type="GeneID" id="106059861"/>
<name>A0A9U8E4K2_BIOGL</name>
<keyword evidence="1" id="KW-1185">Reference proteome</keyword>
<dbReference type="InterPro" id="IPR023214">
    <property type="entry name" value="HAD_sf"/>
</dbReference>
<dbReference type="InterPro" id="IPR006353">
    <property type="entry name" value="HAD-SF_hydro_IIA_CECR5"/>
</dbReference>
<dbReference type="InterPro" id="IPR036412">
    <property type="entry name" value="HAD-like_sf"/>
</dbReference>
<dbReference type="Gene3D" id="3.40.50.1000">
    <property type="entry name" value="HAD superfamily/HAD-like"/>
    <property type="match status" value="2"/>
</dbReference>
<dbReference type="PANTHER" id="PTHR14269">
    <property type="entry name" value="CDP-DIACYLGLYCEROL--GLYCEROL-3-PHOSPHATE 3-PHOSPHATIDYLTRANSFERASE-RELATED"/>
    <property type="match status" value="1"/>
</dbReference>
<dbReference type="Proteomes" id="UP001165740">
    <property type="component" value="Chromosome 4"/>
</dbReference>
<dbReference type="PANTHER" id="PTHR14269:SF4">
    <property type="entry name" value="CAT EYE SYNDROME CRITICAL REGION PROTEIN 5"/>
    <property type="match status" value="1"/>
</dbReference>
<dbReference type="InterPro" id="IPR006357">
    <property type="entry name" value="HAD-SF_hydro_IIA"/>
</dbReference>
<dbReference type="GO" id="GO:0046474">
    <property type="term" value="P:glycerophospholipid biosynthetic process"/>
    <property type="evidence" value="ECO:0007669"/>
    <property type="project" value="TreeGrafter"/>
</dbReference>
<protein>
    <submittedName>
        <fullName evidence="2">Haloacid dehalogenase-like hydrolase domain-containing 5 isoform X1</fullName>
    </submittedName>
</protein>
<dbReference type="NCBIfam" id="TIGR01460">
    <property type="entry name" value="HAD-SF-IIA"/>
    <property type="match status" value="1"/>
</dbReference>
<dbReference type="KEGG" id="bgt:106059861"/>
<dbReference type="NCBIfam" id="TIGR01456">
    <property type="entry name" value="CECR5"/>
    <property type="match status" value="1"/>
</dbReference>
<accession>A0A9U8E4K2</accession>
<dbReference type="Pfam" id="PF13344">
    <property type="entry name" value="Hydrolase_6"/>
    <property type="match status" value="1"/>
</dbReference>
<dbReference type="InterPro" id="IPR050324">
    <property type="entry name" value="CDP-alcohol_PTase-I"/>
</dbReference>
<dbReference type="OrthoDB" id="10251048at2759"/>
<evidence type="ECO:0000313" key="2">
    <source>
        <dbReference type="RefSeq" id="XP_013073009.2"/>
    </source>
</evidence>
<dbReference type="GO" id="GO:0005739">
    <property type="term" value="C:mitochondrion"/>
    <property type="evidence" value="ECO:0007669"/>
    <property type="project" value="TreeGrafter"/>
</dbReference>
<proteinExistence type="predicted"/>
<dbReference type="SUPFAM" id="SSF56784">
    <property type="entry name" value="HAD-like"/>
    <property type="match status" value="1"/>
</dbReference>